<comment type="subcellular location">
    <subcellularLocation>
        <location evidence="1">Membrane</location>
    </subcellularLocation>
</comment>
<dbReference type="PANTHER" id="PTHR30414:SF0">
    <property type="entry name" value="MINICONDUCTANCE MECHANOSENSITIVE CHANNEL YBDG"/>
    <property type="match status" value="1"/>
</dbReference>
<feature type="transmembrane region" description="Helical" evidence="5">
    <location>
        <begin position="138"/>
        <end position="158"/>
    </location>
</feature>
<keyword evidence="2 5" id="KW-0812">Transmembrane</keyword>
<feature type="domain" description="Mechanosensitive ion channel MscS" evidence="6">
    <location>
        <begin position="183"/>
        <end position="251"/>
    </location>
</feature>
<dbReference type="Pfam" id="PF00924">
    <property type="entry name" value="MS_channel_2nd"/>
    <property type="match status" value="1"/>
</dbReference>
<dbReference type="InterPro" id="IPR006685">
    <property type="entry name" value="MscS_channel_2nd"/>
</dbReference>
<dbReference type="EMBL" id="JBHSEW010000017">
    <property type="protein sequence ID" value="MFC4623451.1"/>
    <property type="molecule type" value="Genomic_DNA"/>
</dbReference>
<evidence type="ECO:0000256" key="2">
    <source>
        <dbReference type="ARBA" id="ARBA00022692"/>
    </source>
</evidence>
<dbReference type="InterPro" id="IPR030192">
    <property type="entry name" value="YbdG"/>
</dbReference>
<protein>
    <submittedName>
        <fullName evidence="7">Mechanosensitive ion channel family protein</fullName>
    </submittedName>
</protein>
<accession>A0ABV9H1V1</accession>
<dbReference type="RefSeq" id="WP_377727923.1">
    <property type="nucleotide sequence ID" value="NZ_JBHSEW010000017.1"/>
</dbReference>
<dbReference type="InterPro" id="IPR010920">
    <property type="entry name" value="LSM_dom_sf"/>
</dbReference>
<feature type="transmembrane region" description="Helical" evidence="5">
    <location>
        <begin position="164"/>
        <end position="181"/>
    </location>
</feature>
<keyword evidence="8" id="KW-1185">Reference proteome</keyword>
<evidence type="ECO:0000256" key="5">
    <source>
        <dbReference type="SAM" id="Phobius"/>
    </source>
</evidence>
<reference evidence="8" key="1">
    <citation type="journal article" date="2019" name="Int. J. Syst. Evol. Microbiol.">
        <title>The Global Catalogue of Microorganisms (GCM) 10K type strain sequencing project: providing services to taxonomists for standard genome sequencing and annotation.</title>
        <authorList>
            <consortium name="The Broad Institute Genomics Platform"/>
            <consortium name="The Broad Institute Genome Sequencing Center for Infectious Disease"/>
            <person name="Wu L."/>
            <person name="Ma J."/>
        </authorList>
    </citation>
    <scope>NUCLEOTIDE SEQUENCE [LARGE SCALE GENOMIC DNA]</scope>
    <source>
        <strain evidence="8">JCM 11650</strain>
    </source>
</reference>
<dbReference type="Proteomes" id="UP001595967">
    <property type="component" value="Unassembled WGS sequence"/>
</dbReference>
<keyword evidence="3 5" id="KW-1133">Transmembrane helix</keyword>
<proteinExistence type="predicted"/>
<evidence type="ECO:0000313" key="7">
    <source>
        <dbReference type="EMBL" id="MFC4623451.1"/>
    </source>
</evidence>
<dbReference type="PANTHER" id="PTHR30414">
    <property type="entry name" value="MINICONDUCTANCE MECHANOSENSITIVE CHANNEL YBDG"/>
    <property type="match status" value="1"/>
</dbReference>
<name>A0ABV9H1V1_9BURK</name>
<dbReference type="Gene3D" id="2.30.30.60">
    <property type="match status" value="1"/>
</dbReference>
<feature type="transmembrane region" description="Helical" evidence="5">
    <location>
        <begin position="17"/>
        <end position="39"/>
    </location>
</feature>
<organism evidence="7 8">
    <name type="scientific">Comamonas nitrativorans</name>
    <dbReference type="NCBI Taxonomy" id="108437"/>
    <lineage>
        <taxon>Bacteria</taxon>
        <taxon>Pseudomonadati</taxon>
        <taxon>Pseudomonadota</taxon>
        <taxon>Betaproteobacteria</taxon>
        <taxon>Burkholderiales</taxon>
        <taxon>Comamonadaceae</taxon>
        <taxon>Comamonas</taxon>
    </lineage>
</organism>
<dbReference type="InterPro" id="IPR023408">
    <property type="entry name" value="MscS_beta-dom_sf"/>
</dbReference>
<evidence type="ECO:0000256" key="4">
    <source>
        <dbReference type="ARBA" id="ARBA00023136"/>
    </source>
</evidence>
<sequence length="414" mass="44847">MEFFSAAFADLQPWAKAAVGLVVLAVLATVAGVIARVVLLRVVRHGREQWGRGWLHIVLHDDVLRRVAKAVPSIVMQQGVYGVPHLAAPAANTLHNLAAAFTVYHVARAVAALLDALNDAYEAYDGPRASQTRTIKSYVQLGKLVVAIVALLLIAATLLDRSPLLLLSGLGAMSAVLMLVFKDTILSFVAGVQLASNDMLRVGDWIEMPKENADGAVVEINLNTVKVQNWDKTITSIPTWKLMSESFKNWRSMFAGGGRRIMRALPIDAATVAPLTPAQRSRLAQWPLMEKFFQAAPPGHTNLAAFRAYALAYLQAHPGINTAPGMILMVRVQEPTALGIPLQVYAFTVATAWVDYEATQGEVIDHLIAMLPQFGLALYQRSSDYSNRQIVDALSGEEGHGQPAMAAKTDNCAP</sequence>
<evidence type="ECO:0000256" key="3">
    <source>
        <dbReference type="ARBA" id="ARBA00022989"/>
    </source>
</evidence>
<evidence type="ECO:0000313" key="8">
    <source>
        <dbReference type="Proteomes" id="UP001595967"/>
    </source>
</evidence>
<dbReference type="SUPFAM" id="SSF50182">
    <property type="entry name" value="Sm-like ribonucleoproteins"/>
    <property type="match status" value="1"/>
</dbReference>
<evidence type="ECO:0000256" key="1">
    <source>
        <dbReference type="ARBA" id="ARBA00004370"/>
    </source>
</evidence>
<evidence type="ECO:0000259" key="6">
    <source>
        <dbReference type="Pfam" id="PF00924"/>
    </source>
</evidence>
<comment type="caution">
    <text evidence="7">The sequence shown here is derived from an EMBL/GenBank/DDBJ whole genome shotgun (WGS) entry which is preliminary data.</text>
</comment>
<gene>
    <name evidence="7" type="ORF">ACFO3A_14730</name>
</gene>
<keyword evidence="4 5" id="KW-0472">Membrane</keyword>